<dbReference type="EMBL" id="BKCJ011443145">
    <property type="protein sequence ID" value="GFD34147.1"/>
    <property type="molecule type" value="Genomic_DNA"/>
</dbReference>
<gene>
    <name evidence="1" type="ORF">Tci_906116</name>
</gene>
<protein>
    <submittedName>
        <fullName evidence="1">Uncharacterized protein</fullName>
    </submittedName>
</protein>
<proteinExistence type="predicted"/>
<evidence type="ECO:0000313" key="1">
    <source>
        <dbReference type="EMBL" id="GFD34147.1"/>
    </source>
</evidence>
<organism evidence="1">
    <name type="scientific">Tanacetum cinerariifolium</name>
    <name type="common">Dalmatian daisy</name>
    <name type="synonym">Chrysanthemum cinerariifolium</name>
    <dbReference type="NCBI Taxonomy" id="118510"/>
    <lineage>
        <taxon>Eukaryota</taxon>
        <taxon>Viridiplantae</taxon>
        <taxon>Streptophyta</taxon>
        <taxon>Embryophyta</taxon>
        <taxon>Tracheophyta</taxon>
        <taxon>Spermatophyta</taxon>
        <taxon>Magnoliopsida</taxon>
        <taxon>eudicotyledons</taxon>
        <taxon>Gunneridae</taxon>
        <taxon>Pentapetalae</taxon>
        <taxon>asterids</taxon>
        <taxon>campanulids</taxon>
        <taxon>Asterales</taxon>
        <taxon>Asteraceae</taxon>
        <taxon>Asteroideae</taxon>
        <taxon>Anthemideae</taxon>
        <taxon>Anthemidinae</taxon>
        <taxon>Tanacetum</taxon>
    </lineage>
</organism>
<reference evidence="1" key="1">
    <citation type="journal article" date="2019" name="Sci. Rep.">
        <title>Draft genome of Tanacetum cinerariifolium, the natural source of mosquito coil.</title>
        <authorList>
            <person name="Yamashiro T."/>
            <person name="Shiraishi A."/>
            <person name="Satake H."/>
            <person name="Nakayama K."/>
        </authorList>
    </citation>
    <scope>NUCLEOTIDE SEQUENCE</scope>
</reference>
<name>A0A699VFW2_TANCI</name>
<feature type="non-terminal residue" evidence="1">
    <location>
        <position position="1"/>
    </location>
</feature>
<comment type="caution">
    <text evidence="1">The sequence shown here is derived from an EMBL/GenBank/DDBJ whole genome shotgun (WGS) entry which is preliminary data.</text>
</comment>
<sequence>EEKSRSARIKVAVKMVVSAGDGVVSCRREVIIDIVRGMVVACAVEVSGIAVSGTLKSDGA</sequence>
<dbReference type="AlphaFoldDB" id="A0A699VFW2"/>
<accession>A0A699VFW2</accession>